<keyword evidence="3" id="KW-0104">Cadmium</keyword>
<dbReference type="Pfam" id="PF00702">
    <property type="entry name" value="Hydrolase"/>
    <property type="match status" value="1"/>
</dbReference>
<evidence type="ECO:0000256" key="2">
    <source>
        <dbReference type="ARBA" id="ARBA00006024"/>
    </source>
</evidence>
<keyword evidence="4 10" id="KW-0812">Transmembrane</keyword>
<sequence length="716" mass="78634">MKWNILHESPGRIRVHAMQKRMTMAQADILEYYLKGQEGVIEAKVYDRTGDAVIFYEGKREGMILALSRFSYKGNEGLVPSQTGRALNREYEDKLVLTVVDRVISTLFYPIPLKRVITGVKAIPYLFKGLQTLFQRKIEVSLLDAVAISASILTGDYDTASSVMFLLSVGEILEEWTHKKSVDDLARTMSLNVDKVWTLVQGEEVLLPLNEVEVGQEIIVRTGNMIPLDGKVSFGEAMVNQASMTGESIPVRKKIGSSAYAGTVVEEGECRIRVEKLAGSGRYDRIVKMIEESEKLKSATEDKASHLADKLVPYSLGGAALTYLLTRNVTKALAFLMVDFSCALKLSMPVAVLSAMREAGKHKISVKGGKFMEAISEANTIVFDKTGTLTYAKPKVEDIITFNNADENEMLRMAACLEEHYPHSMANAVVAEAEARDLHHAERHSKVEYVVAHGISSIYEGKHVLIGSHHFIFDDEHCTVPKGEEEKLASIPPEHSALYLAVDGELTTVILISDPLRKEAVGVIQDLKALGIDKVVMMTGDNKKTAHAVARMVGVDEFHAEVLPEDKASFIQEEHRLGRKVIMVGDGINDSPALSEADAGIAISAGAAIAKEVADITIQEGDLYELVILKKLSNRLMKRIHGNYNFIIGFNAMLIALGLAGIMTPSNSALFHNISTIATGLKSMTPLIPEEEIEADKEEVLEAGKRRKKALAKKAS</sequence>
<keyword evidence="7 10" id="KW-0472">Membrane</keyword>
<keyword evidence="10" id="KW-0479">Metal-binding</keyword>
<dbReference type="AlphaFoldDB" id="A0A930DLZ3"/>
<evidence type="ECO:0000256" key="8">
    <source>
        <dbReference type="ARBA" id="ARBA00039103"/>
    </source>
</evidence>
<dbReference type="PANTHER" id="PTHR48085">
    <property type="entry name" value="CADMIUM/ZINC-TRANSPORTING ATPASE HMA2-RELATED"/>
    <property type="match status" value="1"/>
</dbReference>
<dbReference type="Gene3D" id="2.70.150.10">
    <property type="entry name" value="Calcium-transporting ATPase, cytoplasmic transduction domain A"/>
    <property type="match status" value="1"/>
</dbReference>
<comment type="caution">
    <text evidence="12">The sequence shown here is derived from an EMBL/GenBank/DDBJ whole genome shotgun (WGS) entry which is preliminary data.</text>
</comment>
<keyword evidence="5" id="KW-1278">Translocase</keyword>
<dbReference type="Proteomes" id="UP000775770">
    <property type="component" value="Unassembled WGS sequence"/>
</dbReference>
<evidence type="ECO:0000256" key="9">
    <source>
        <dbReference type="ARBA" id="ARBA00049338"/>
    </source>
</evidence>
<dbReference type="InterPro" id="IPR059000">
    <property type="entry name" value="ATPase_P-type_domA"/>
</dbReference>
<feature type="domain" description="P-type ATPase A" evidence="11">
    <location>
        <begin position="191"/>
        <end position="291"/>
    </location>
</feature>
<dbReference type="Pfam" id="PF00122">
    <property type="entry name" value="E1-E2_ATPase"/>
    <property type="match status" value="1"/>
</dbReference>
<dbReference type="GO" id="GO:0005524">
    <property type="term" value="F:ATP binding"/>
    <property type="evidence" value="ECO:0007669"/>
    <property type="project" value="UniProtKB-UniRule"/>
</dbReference>
<dbReference type="SUPFAM" id="SSF56784">
    <property type="entry name" value="HAD-like"/>
    <property type="match status" value="1"/>
</dbReference>
<dbReference type="PANTHER" id="PTHR48085:SF5">
    <property type="entry name" value="CADMIUM_ZINC-TRANSPORTING ATPASE HMA4-RELATED"/>
    <property type="match status" value="1"/>
</dbReference>
<proteinExistence type="inferred from homology"/>
<dbReference type="InterPro" id="IPR023214">
    <property type="entry name" value="HAD_sf"/>
</dbReference>
<dbReference type="PRINTS" id="PR00120">
    <property type="entry name" value="HATPASE"/>
</dbReference>
<protein>
    <recommendedName>
        <fullName evidence="8">Cd(2+)-exporting ATPase</fullName>
        <ecNumber evidence="8">7.2.2.21</ecNumber>
    </recommendedName>
</protein>
<dbReference type="GO" id="GO:0046872">
    <property type="term" value="F:metal ion binding"/>
    <property type="evidence" value="ECO:0007669"/>
    <property type="project" value="UniProtKB-KW"/>
</dbReference>
<reference evidence="12" key="1">
    <citation type="submission" date="2020-04" db="EMBL/GenBank/DDBJ databases">
        <title>Deep metagenomics examines the oral microbiome during advanced dental caries in children, revealing novel taxa and co-occurrences with host molecules.</title>
        <authorList>
            <person name="Baker J.L."/>
            <person name="Morton J.T."/>
            <person name="Dinis M."/>
            <person name="Alvarez R."/>
            <person name="Tran N.C."/>
            <person name="Knight R."/>
            <person name="Edlund A."/>
        </authorList>
    </citation>
    <scope>NUCLEOTIDE SEQUENCE</scope>
    <source>
        <strain evidence="12">JCVI_38_bin.19</strain>
    </source>
</reference>
<dbReference type="Gene3D" id="3.40.1110.10">
    <property type="entry name" value="Calcium-transporting ATPase, cytoplasmic domain N"/>
    <property type="match status" value="1"/>
</dbReference>
<dbReference type="SUPFAM" id="SSF81653">
    <property type="entry name" value="Calcium ATPase, transduction domain A"/>
    <property type="match status" value="1"/>
</dbReference>
<dbReference type="GO" id="GO:0005886">
    <property type="term" value="C:plasma membrane"/>
    <property type="evidence" value="ECO:0007669"/>
    <property type="project" value="UniProtKB-SubCell"/>
</dbReference>
<dbReference type="GO" id="GO:0008551">
    <property type="term" value="F:P-type cadmium transporter activity"/>
    <property type="evidence" value="ECO:0007669"/>
    <property type="project" value="UniProtKB-EC"/>
</dbReference>
<dbReference type="NCBIfam" id="TIGR01525">
    <property type="entry name" value="ATPase-IB_hvy"/>
    <property type="match status" value="1"/>
</dbReference>
<dbReference type="Gene3D" id="3.40.50.1000">
    <property type="entry name" value="HAD superfamily/HAD-like"/>
    <property type="match status" value="1"/>
</dbReference>
<comment type="catalytic activity">
    <reaction evidence="9">
        <text>Cd(2+)(in) + ATP + H2O = Cd(2+)(out) + ADP + phosphate + H(+)</text>
        <dbReference type="Rhea" id="RHEA:12132"/>
        <dbReference type="ChEBI" id="CHEBI:15377"/>
        <dbReference type="ChEBI" id="CHEBI:15378"/>
        <dbReference type="ChEBI" id="CHEBI:30616"/>
        <dbReference type="ChEBI" id="CHEBI:43474"/>
        <dbReference type="ChEBI" id="CHEBI:48775"/>
        <dbReference type="ChEBI" id="CHEBI:456216"/>
        <dbReference type="EC" id="7.2.2.21"/>
    </reaction>
</comment>
<evidence type="ECO:0000256" key="6">
    <source>
        <dbReference type="ARBA" id="ARBA00022989"/>
    </source>
</evidence>
<evidence type="ECO:0000256" key="7">
    <source>
        <dbReference type="ARBA" id="ARBA00023136"/>
    </source>
</evidence>
<dbReference type="NCBIfam" id="TIGR01494">
    <property type="entry name" value="ATPase_P-type"/>
    <property type="match status" value="1"/>
</dbReference>
<dbReference type="SFLD" id="SFLDS00003">
    <property type="entry name" value="Haloacid_Dehalogenase"/>
    <property type="match status" value="1"/>
</dbReference>
<comment type="caution">
    <text evidence="10">Lacks conserved residue(s) required for the propagation of feature annotation.</text>
</comment>
<dbReference type="InterPro" id="IPR027256">
    <property type="entry name" value="P-typ_ATPase_IB"/>
</dbReference>
<dbReference type="InterPro" id="IPR023299">
    <property type="entry name" value="ATPase_P-typ_cyto_dom_N"/>
</dbReference>
<keyword evidence="10" id="KW-0547">Nucleotide-binding</keyword>
<dbReference type="SFLD" id="SFLDG00002">
    <property type="entry name" value="C1.7:_P-type_atpase_like"/>
    <property type="match status" value="1"/>
</dbReference>
<evidence type="ECO:0000259" key="11">
    <source>
        <dbReference type="Pfam" id="PF00122"/>
    </source>
</evidence>
<dbReference type="InterPro" id="IPR001757">
    <property type="entry name" value="P_typ_ATPase"/>
</dbReference>
<evidence type="ECO:0000256" key="3">
    <source>
        <dbReference type="ARBA" id="ARBA00022539"/>
    </source>
</evidence>
<name>A0A930DLZ3_9FIRM</name>
<keyword evidence="6 10" id="KW-1133">Transmembrane helix</keyword>
<dbReference type="RefSeq" id="WP_304069354.1">
    <property type="nucleotide sequence ID" value="NZ_CAUVME010000014.1"/>
</dbReference>
<dbReference type="SFLD" id="SFLDF00027">
    <property type="entry name" value="p-type_atpase"/>
    <property type="match status" value="1"/>
</dbReference>
<gene>
    <name evidence="12" type="ORF">HXM90_00365</name>
</gene>
<comment type="subcellular location">
    <subcellularLocation>
        <location evidence="10">Cell membrane</location>
    </subcellularLocation>
    <subcellularLocation>
        <location evidence="1">Membrane</location>
        <topology evidence="1">Multi-pass membrane protein</topology>
    </subcellularLocation>
</comment>
<evidence type="ECO:0000256" key="10">
    <source>
        <dbReference type="RuleBase" id="RU362081"/>
    </source>
</evidence>
<organism evidence="12 13">
    <name type="scientific">Oribacterium sinus</name>
    <dbReference type="NCBI Taxonomy" id="237576"/>
    <lineage>
        <taxon>Bacteria</taxon>
        <taxon>Bacillati</taxon>
        <taxon>Bacillota</taxon>
        <taxon>Clostridia</taxon>
        <taxon>Lachnospirales</taxon>
        <taxon>Lachnospiraceae</taxon>
        <taxon>Oribacterium</taxon>
    </lineage>
</organism>
<dbReference type="PRINTS" id="PR00119">
    <property type="entry name" value="CATATPASE"/>
</dbReference>
<evidence type="ECO:0000256" key="4">
    <source>
        <dbReference type="ARBA" id="ARBA00022692"/>
    </source>
</evidence>
<dbReference type="InterPro" id="IPR051014">
    <property type="entry name" value="Cation_Transport_ATPase_IB"/>
</dbReference>
<evidence type="ECO:0000313" key="12">
    <source>
        <dbReference type="EMBL" id="MBF1271869.1"/>
    </source>
</evidence>
<dbReference type="InterPro" id="IPR044492">
    <property type="entry name" value="P_typ_ATPase_HD_dom"/>
</dbReference>
<dbReference type="InterPro" id="IPR008250">
    <property type="entry name" value="ATPase_P-typ_transduc_dom_A_sf"/>
</dbReference>
<evidence type="ECO:0000256" key="5">
    <source>
        <dbReference type="ARBA" id="ARBA00022967"/>
    </source>
</evidence>
<dbReference type="PROSITE" id="PS00154">
    <property type="entry name" value="ATPASE_E1_E2"/>
    <property type="match status" value="1"/>
</dbReference>
<dbReference type="EMBL" id="JABZRA010000002">
    <property type="protein sequence ID" value="MBF1271869.1"/>
    <property type="molecule type" value="Genomic_DNA"/>
</dbReference>
<dbReference type="InterPro" id="IPR018303">
    <property type="entry name" value="ATPase_P-typ_P_site"/>
</dbReference>
<dbReference type="EC" id="7.2.2.21" evidence="8"/>
<keyword evidence="10" id="KW-1003">Cell membrane</keyword>
<feature type="transmembrane region" description="Helical" evidence="10">
    <location>
        <begin position="644"/>
        <end position="663"/>
    </location>
</feature>
<keyword evidence="10" id="KW-0067">ATP-binding</keyword>
<dbReference type="GO" id="GO:0016887">
    <property type="term" value="F:ATP hydrolysis activity"/>
    <property type="evidence" value="ECO:0007669"/>
    <property type="project" value="InterPro"/>
</dbReference>
<comment type="similarity">
    <text evidence="2 10">Belongs to the cation transport ATPase (P-type) (TC 3.A.3) family. Type IB subfamily.</text>
</comment>
<dbReference type="InterPro" id="IPR036412">
    <property type="entry name" value="HAD-like_sf"/>
</dbReference>
<evidence type="ECO:0000256" key="1">
    <source>
        <dbReference type="ARBA" id="ARBA00004141"/>
    </source>
</evidence>
<accession>A0A930DLZ3</accession>
<evidence type="ECO:0000313" key="13">
    <source>
        <dbReference type="Proteomes" id="UP000775770"/>
    </source>
</evidence>